<dbReference type="AlphaFoldDB" id="A0A9P6ESD5"/>
<keyword evidence="2" id="KW-1133">Transmembrane helix</keyword>
<keyword evidence="2" id="KW-0472">Membrane</keyword>
<reference evidence="3" key="1">
    <citation type="submission" date="2020-11" db="EMBL/GenBank/DDBJ databases">
        <authorList>
            <consortium name="DOE Joint Genome Institute"/>
            <person name="Ahrendt S."/>
            <person name="Riley R."/>
            <person name="Andreopoulos W."/>
            <person name="Labutti K."/>
            <person name="Pangilinan J."/>
            <person name="Ruiz-Duenas F.J."/>
            <person name="Barrasa J.M."/>
            <person name="Sanchez-Garcia M."/>
            <person name="Camarero S."/>
            <person name="Miyauchi S."/>
            <person name="Serrano A."/>
            <person name="Linde D."/>
            <person name="Babiker R."/>
            <person name="Drula E."/>
            <person name="Ayuso-Fernandez I."/>
            <person name="Pacheco R."/>
            <person name="Padilla G."/>
            <person name="Ferreira P."/>
            <person name="Barriuso J."/>
            <person name="Kellner H."/>
            <person name="Castanera R."/>
            <person name="Alfaro M."/>
            <person name="Ramirez L."/>
            <person name="Pisabarro A.G."/>
            <person name="Kuo A."/>
            <person name="Tritt A."/>
            <person name="Lipzen A."/>
            <person name="He G."/>
            <person name="Yan M."/>
            <person name="Ng V."/>
            <person name="Cullen D."/>
            <person name="Martin F."/>
            <person name="Rosso M.-N."/>
            <person name="Henrissat B."/>
            <person name="Hibbett D."/>
            <person name="Martinez A.T."/>
            <person name="Grigoriev I.V."/>
        </authorList>
    </citation>
    <scope>NUCLEOTIDE SEQUENCE</scope>
    <source>
        <strain evidence="3">CBS 506.95</strain>
    </source>
</reference>
<accession>A0A9P6ESD5</accession>
<dbReference type="OrthoDB" id="3198959at2759"/>
<name>A0A9P6ESD5_9AGAR</name>
<gene>
    <name evidence="3" type="ORF">CPB83DRAFT_844150</name>
</gene>
<dbReference type="EMBL" id="MU157826">
    <property type="protein sequence ID" value="KAF9534381.1"/>
    <property type="molecule type" value="Genomic_DNA"/>
</dbReference>
<sequence length="132" mass="14816">MPPMPGEPRESPKPQPIGDMSILFLSMTCTLCALFLLWRRATSLRKVVSHQLKSLTRTEGRIRLSEDDGPQANEFLADDFDDDNEHLHDSDDEPLSQHIHQATRAWREPTIPQSLTADSNTTVKTLAPKPSA</sequence>
<evidence type="ECO:0000313" key="4">
    <source>
        <dbReference type="Proteomes" id="UP000807306"/>
    </source>
</evidence>
<feature type="region of interest" description="Disordered" evidence="1">
    <location>
        <begin position="63"/>
        <end position="132"/>
    </location>
</feature>
<proteinExistence type="predicted"/>
<protein>
    <submittedName>
        <fullName evidence="3">Uncharacterized protein</fullName>
    </submittedName>
</protein>
<keyword evidence="4" id="KW-1185">Reference proteome</keyword>
<organism evidence="3 4">
    <name type="scientific">Crepidotus variabilis</name>
    <dbReference type="NCBI Taxonomy" id="179855"/>
    <lineage>
        <taxon>Eukaryota</taxon>
        <taxon>Fungi</taxon>
        <taxon>Dikarya</taxon>
        <taxon>Basidiomycota</taxon>
        <taxon>Agaricomycotina</taxon>
        <taxon>Agaricomycetes</taxon>
        <taxon>Agaricomycetidae</taxon>
        <taxon>Agaricales</taxon>
        <taxon>Agaricineae</taxon>
        <taxon>Crepidotaceae</taxon>
        <taxon>Crepidotus</taxon>
    </lineage>
</organism>
<evidence type="ECO:0000256" key="1">
    <source>
        <dbReference type="SAM" id="MobiDB-lite"/>
    </source>
</evidence>
<evidence type="ECO:0000256" key="2">
    <source>
        <dbReference type="SAM" id="Phobius"/>
    </source>
</evidence>
<comment type="caution">
    <text evidence="3">The sequence shown here is derived from an EMBL/GenBank/DDBJ whole genome shotgun (WGS) entry which is preliminary data.</text>
</comment>
<keyword evidence="2" id="KW-0812">Transmembrane</keyword>
<dbReference type="Proteomes" id="UP000807306">
    <property type="component" value="Unassembled WGS sequence"/>
</dbReference>
<feature type="compositionally biased region" description="Acidic residues" evidence="1">
    <location>
        <begin position="76"/>
        <end position="94"/>
    </location>
</feature>
<evidence type="ECO:0000313" key="3">
    <source>
        <dbReference type="EMBL" id="KAF9534381.1"/>
    </source>
</evidence>
<feature type="compositionally biased region" description="Polar residues" evidence="1">
    <location>
        <begin position="111"/>
        <end position="124"/>
    </location>
</feature>
<feature type="transmembrane region" description="Helical" evidence="2">
    <location>
        <begin position="20"/>
        <end position="38"/>
    </location>
</feature>